<keyword evidence="4 6" id="KW-1133">Transmembrane helix</keyword>
<keyword evidence="8" id="KW-1185">Reference proteome</keyword>
<evidence type="ECO:0000256" key="4">
    <source>
        <dbReference type="ARBA" id="ARBA00022989"/>
    </source>
</evidence>
<dbReference type="KEGG" id="puo:RZN69_08130"/>
<comment type="subcellular location">
    <subcellularLocation>
        <location evidence="1">Endomembrane system</location>
    </subcellularLocation>
</comment>
<keyword evidence="5 6" id="KW-0472">Membrane</keyword>
<comment type="similarity">
    <text evidence="2">Belongs to the UPF0754 family.</text>
</comment>
<dbReference type="PANTHER" id="PTHR35791:SF1">
    <property type="entry name" value="UPF0754 MEMBRANE PROTEIN YHEB"/>
    <property type="match status" value="1"/>
</dbReference>
<gene>
    <name evidence="7" type="ORF">RZN69_08130</name>
</gene>
<sequence length="204" mass="23502">MTAEAILKLSWIPFVTALIGWLTNWVAIRMLFRPRQPIRVFFWQWQGLLPRRHMDIAEKIAELVEKELLSQHVIRAELERLDVKGYLDGFIHRIVREKLGQKLKSIPLIGNMINDASLGMLEKAAKDAVHEEIVPMRKRLADDLEGHLQVKELVRDRIEAFEMEQLESMVKAVAAKELRAIEWLGGVLGFIVGVVQVVILLWVV</sequence>
<keyword evidence="3 6" id="KW-0812">Transmembrane</keyword>
<evidence type="ECO:0000256" key="3">
    <source>
        <dbReference type="ARBA" id="ARBA00022692"/>
    </source>
</evidence>
<evidence type="ECO:0000256" key="1">
    <source>
        <dbReference type="ARBA" id="ARBA00004308"/>
    </source>
</evidence>
<dbReference type="Proteomes" id="UP001304300">
    <property type="component" value="Chromosome"/>
</dbReference>
<dbReference type="RefSeq" id="WP_317835595.1">
    <property type="nucleotide sequence ID" value="NZ_CP136920.1"/>
</dbReference>
<accession>A0AAQ3LEG3</accession>
<evidence type="ECO:0000313" key="8">
    <source>
        <dbReference type="Proteomes" id="UP001304300"/>
    </source>
</evidence>
<organism evidence="7 8">
    <name type="scientific">Rubellicoccus peritrichatus</name>
    <dbReference type="NCBI Taxonomy" id="3080537"/>
    <lineage>
        <taxon>Bacteria</taxon>
        <taxon>Pseudomonadati</taxon>
        <taxon>Verrucomicrobiota</taxon>
        <taxon>Opitutia</taxon>
        <taxon>Puniceicoccales</taxon>
        <taxon>Cerasicoccaceae</taxon>
        <taxon>Rubellicoccus</taxon>
    </lineage>
</organism>
<dbReference type="GO" id="GO:0012505">
    <property type="term" value="C:endomembrane system"/>
    <property type="evidence" value="ECO:0007669"/>
    <property type="project" value="UniProtKB-SubCell"/>
</dbReference>
<evidence type="ECO:0000256" key="5">
    <source>
        <dbReference type="ARBA" id="ARBA00023136"/>
    </source>
</evidence>
<evidence type="ECO:0000256" key="2">
    <source>
        <dbReference type="ARBA" id="ARBA00008053"/>
    </source>
</evidence>
<evidence type="ECO:0000313" key="7">
    <source>
        <dbReference type="EMBL" id="WOO43059.1"/>
    </source>
</evidence>
<evidence type="ECO:0000256" key="6">
    <source>
        <dbReference type="SAM" id="Phobius"/>
    </source>
</evidence>
<dbReference type="PANTHER" id="PTHR35791">
    <property type="entry name" value="UPF0754 MEMBRANE PROTEIN YHEB"/>
    <property type="match status" value="1"/>
</dbReference>
<reference evidence="7 8" key="1">
    <citation type="submission" date="2023-10" db="EMBL/GenBank/DDBJ databases">
        <title>Rubellicoccus peritrichatus gen. nov., sp. nov., isolated from an algae of coral reef tank.</title>
        <authorList>
            <person name="Luo J."/>
        </authorList>
    </citation>
    <scope>NUCLEOTIDE SEQUENCE [LARGE SCALE GENOMIC DNA]</scope>
    <source>
        <strain evidence="7 8">CR14</strain>
    </source>
</reference>
<protein>
    <submittedName>
        <fullName evidence="7">DUF445 family protein</fullName>
    </submittedName>
</protein>
<proteinExistence type="inferred from homology"/>
<dbReference type="EMBL" id="CP136920">
    <property type="protein sequence ID" value="WOO43059.1"/>
    <property type="molecule type" value="Genomic_DNA"/>
</dbReference>
<feature type="transmembrane region" description="Helical" evidence="6">
    <location>
        <begin position="183"/>
        <end position="203"/>
    </location>
</feature>
<feature type="transmembrane region" description="Helical" evidence="6">
    <location>
        <begin position="12"/>
        <end position="32"/>
    </location>
</feature>
<dbReference type="AlphaFoldDB" id="A0AAQ3LEG3"/>
<dbReference type="Pfam" id="PF04286">
    <property type="entry name" value="DUF445"/>
    <property type="match status" value="2"/>
</dbReference>
<name>A0AAQ3LEG3_9BACT</name>
<dbReference type="InterPro" id="IPR007383">
    <property type="entry name" value="DUF445"/>
</dbReference>